<evidence type="ECO:0000313" key="4">
    <source>
        <dbReference type="Proteomes" id="UP001589693"/>
    </source>
</evidence>
<name>A0ABV6A0L0_9PSEU</name>
<dbReference type="SMART" id="SM00530">
    <property type="entry name" value="HTH_XRE"/>
    <property type="match status" value="1"/>
</dbReference>
<evidence type="ECO:0000313" key="3">
    <source>
        <dbReference type="EMBL" id="MFB9906013.1"/>
    </source>
</evidence>
<organism evidence="3 4">
    <name type="scientific">Allokutzneria oryzae</name>
    <dbReference type="NCBI Taxonomy" id="1378989"/>
    <lineage>
        <taxon>Bacteria</taxon>
        <taxon>Bacillati</taxon>
        <taxon>Actinomycetota</taxon>
        <taxon>Actinomycetes</taxon>
        <taxon>Pseudonocardiales</taxon>
        <taxon>Pseudonocardiaceae</taxon>
        <taxon>Allokutzneria</taxon>
    </lineage>
</organism>
<protein>
    <submittedName>
        <fullName evidence="3">Helix-turn-helix domain-containing protein</fullName>
    </submittedName>
</protein>
<evidence type="ECO:0000256" key="1">
    <source>
        <dbReference type="SAM" id="MobiDB-lite"/>
    </source>
</evidence>
<dbReference type="SUPFAM" id="SSF47413">
    <property type="entry name" value="lambda repressor-like DNA-binding domains"/>
    <property type="match status" value="1"/>
</dbReference>
<dbReference type="Proteomes" id="UP001589693">
    <property type="component" value="Unassembled WGS sequence"/>
</dbReference>
<dbReference type="CDD" id="cd00093">
    <property type="entry name" value="HTH_XRE"/>
    <property type="match status" value="1"/>
</dbReference>
<proteinExistence type="predicted"/>
<dbReference type="InterPro" id="IPR043917">
    <property type="entry name" value="DUF5753"/>
</dbReference>
<sequence>MAEAFRASVRLRRVARQLRQWRDAAGRKGQDIAPQLRWSPAKLSKIENAAQPISPVDVIALALIYGVSDAERDQLFQDAVAAQERQWWEDYNTEALVQVAYDFVEQEAEASRLSTFKTDLIPGLLQTHSYAEALALADLPKVSEEIAKQRAEVRTARQARIGGENPLRFEAVIGEAALRQVVGGPAVMLGQLERLLEVAALDNVLIQVVPFSAGAFPAIGSPFTVLSFDQDHYQDTAYVENLIYGFYLEEQASVERYKLSFAGLQEAALDSDRSIEKITEIAGGLRASMREPRDAHPGSVGSVMAQEQP</sequence>
<gene>
    <name evidence="3" type="ORF">ACFFQA_18920</name>
</gene>
<dbReference type="InterPro" id="IPR010982">
    <property type="entry name" value="Lambda_DNA-bd_dom_sf"/>
</dbReference>
<accession>A0ABV6A0L0</accession>
<evidence type="ECO:0000259" key="2">
    <source>
        <dbReference type="SMART" id="SM00530"/>
    </source>
</evidence>
<dbReference type="Pfam" id="PF19054">
    <property type="entry name" value="DUF5753"/>
    <property type="match status" value="1"/>
</dbReference>
<dbReference type="RefSeq" id="WP_377853601.1">
    <property type="nucleotide sequence ID" value="NZ_JBHLZU010000017.1"/>
</dbReference>
<feature type="domain" description="HTH cro/C1-type" evidence="2">
    <location>
        <begin position="17"/>
        <end position="72"/>
    </location>
</feature>
<dbReference type="Pfam" id="PF13560">
    <property type="entry name" value="HTH_31"/>
    <property type="match status" value="1"/>
</dbReference>
<dbReference type="InterPro" id="IPR001387">
    <property type="entry name" value="Cro/C1-type_HTH"/>
</dbReference>
<feature type="region of interest" description="Disordered" evidence="1">
    <location>
        <begin position="287"/>
        <end position="309"/>
    </location>
</feature>
<reference evidence="3 4" key="1">
    <citation type="submission" date="2024-09" db="EMBL/GenBank/DDBJ databases">
        <authorList>
            <person name="Sun Q."/>
            <person name="Mori K."/>
        </authorList>
    </citation>
    <scope>NUCLEOTIDE SEQUENCE [LARGE SCALE GENOMIC DNA]</scope>
    <source>
        <strain evidence="3 4">TBRC 7907</strain>
    </source>
</reference>
<comment type="caution">
    <text evidence="3">The sequence shown here is derived from an EMBL/GenBank/DDBJ whole genome shotgun (WGS) entry which is preliminary data.</text>
</comment>
<dbReference type="EMBL" id="JBHLZU010000017">
    <property type="protein sequence ID" value="MFB9906013.1"/>
    <property type="molecule type" value="Genomic_DNA"/>
</dbReference>
<keyword evidence="4" id="KW-1185">Reference proteome</keyword>
<dbReference type="Gene3D" id="1.10.260.40">
    <property type="entry name" value="lambda repressor-like DNA-binding domains"/>
    <property type="match status" value="1"/>
</dbReference>